<protein>
    <submittedName>
        <fullName evidence="9">PUTATIVE MFS TRANSPORTER</fullName>
    </submittedName>
</protein>
<feature type="transmembrane region" description="Helical" evidence="7">
    <location>
        <begin position="223"/>
        <end position="243"/>
    </location>
</feature>
<evidence type="ECO:0000256" key="5">
    <source>
        <dbReference type="ARBA" id="ARBA00022989"/>
    </source>
</evidence>
<dbReference type="Gene3D" id="1.20.1250.20">
    <property type="entry name" value="MFS general substrate transporter like domains"/>
    <property type="match status" value="1"/>
</dbReference>
<dbReference type="CDD" id="cd06173">
    <property type="entry name" value="MFS_MefA_like"/>
    <property type="match status" value="1"/>
</dbReference>
<evidence type="ECO:0000313" key="9">
    <source>
        <dbReference type="EMBL" id="CAE09548.1"/>
    </source>
</evidence>
<dbReference type="RefSeq" id="WP_011138348.1">
    <property type="nucleotide sequence ID" value="NC_005090.1"/>
</dbReference>
<dbReference type="InterPro" id="IPR036259">
    <property type="entry name" value="MFS_trans_sf"/>
</dbReference>
<evidence type="ECO:0000313" key="10">
    <source>
        <dbReference type="Proteomes" id="UP000000422"/>
    </source>
</evidence>
<keyword evidence="10" id="KW-1185">Reference proteome</keyword>
<dbReference type="PANTHER" id="PTHR23513:SF9">
    <property type="entry name" value="ENTEROBACTIN EXPORTER ENTS"/>
    <property type="match status" value="1"/>
</dbReference>
<dbReference type="InterPro" id="IPR020846">
    <property type="entry name" value="MFS_dom"/>
</dbReference>
<dbReference type="HOGENOM" id="CLU_034180_11_0_7"/>
<evidence type="ECO:0000256" key="1">
    <source>
        <dbReference type="ARBA" id="ARBA00004651"/>
    </source>
</evidence>
<feature type="transmembrane region" description="Helical" evidence="7">
    <location>
        <begin position="255"/>
        <end position="273"/>
    </location>
</feature>
<evidence type="ECO:0000256" key="7">
    <source>
        <dbReference type="SAM" id="Phobius"/>
    </source>
</evidence>
<evidence type="ECO:0000256" key="6">
    <source>
        <dbReference type="ARBA" id="ARBA00023136"/>
    </source>
</evidence>
<dbReference type="eggNOG" id="COG0477">
    <property type="taxonomic scope" value="Bacteria"/>
</dbReference>
<feature type="transmembrane region" description="Helical" evidence="7">
    <location>
        <begin position="363"/>
        <end position="388"/>
    </location>
</feature>
<dbReference type="GO" id="GO:0022857">
    <property type="term" value="F:transmembrane transporter activity"/>
    <property type="evidence" value="ECO:0007669"/>
    <property type="project" value="InterPro"/>
</dbReference>
<evidence type="ECO:0000256" key="4">
    <source>
        <dbReference type="ARBA" id="ARBA00022692"/>
    </source>
</evidence>
<dbReference type="PANTHER" id="PTHR23513">
    <property type="entry name" value="INTEGRAL MEMBRANE EFFLUX PROTEIN-RELATED"/>
    <property type="match status" value="1"/>
</dbReference>
<feature type="domain" description="Major facilitator superfamily (MFS) profile" evidence="8">
    <location>
        <begin position="210"/>
        <end position="415"/>
    </location>
</feature>
<keyword evidence="2" id="KW-0813">Transport</keyword>
<dbReference type="GO" id="GO:0005886">
    <property type="term" value="C:plasma membrane"/>
    <property type="evidence" value="ECO:0007669"/>
    <property type="project" value="UniProtKB-SubCell"/>
</dbReference>
<evidence type="ECO:0000256" key="2">
    <source>
        <dbReference type="ARBA" id="ARBA00022448"/>
    </source>
</evidence>
<feature type="transmembrane region" description="Helical" evidence="7">
    <location>
        <begin position="21"/>
        <end position="39"/>
    </location>
</feature>
<sequence>MPREDSLREKLDFWRILSARALSMFCYQMLSVAVGWQVYSLTGEVFDLGLVGLAQFLPMFLLTLLVGQVADWYDRRVIVALAQALQAMGVLLLAWGSLGGWLDLYHILGILLLLSSVRAFEGPSIQALLPNLVSKEFFPKAVAWMASCTQSAVIIGPALGGVLYVWGAQSVYGTVSALMVVASLLVVGVRRTHEIASRQKMSKESLLAGIAFIRSRPAMMGAISLDLFAVLLGGATAMLPVYAKDILETDTVGLGLLRAAPAIGALLVSLYLARFPLQGGVGRKMFRAVMIFGLATIGFALSTHFWLSMGMLVVLGGSDVVSVVIRSSLVQLSTPDEMRGRVSAVNSMFIGASNQLGEFESGMAAALLGVVPSVVLGGVGTILVALWWMRLFPELSRIERLKDLEPTPSSSAPLG</sequence>
<dbReference type="Proteomes" id="UP000000422">
    <property type="component" value="Chromosome"/>
</dbReference>
<dbReference type="AlphaFoldDB" id="Q7MA90"/>
<keyword evidence="5 7" id="KW-1133">Transmembrane helix</keyword>
<reference evidence="9 10" key="1">
    <citation type="journal article" date="2003" name="Proc. Natl. Acad. Sci. U.S.A.">
        <title>Complete genome sequence and analysis of Wolinella succinogenes.</title>
        <authorList>
            <person name="Baar C."/>
            <person name="Eppinger M."/>
            <person name="Raddatz G."/>
            <person name="Simon JM."/>
            <person name="Lanz C."/>
            <person name="Klimmek O."/>
            <person name="Nandakumar R."/>
            <person name="Gross R."/>
            <person name="Rosinus A."/>
            <person name="Keller H."/>
            <person name="Jagtap P."/>
            <person name="Linke B."/>
            <person name="Meyer F."/>
            <person name="Lederer H."/>
            <person name="Schuster S.C."/>
        </authorList>
    </citation>
    <scope>NUCLEOTIDE SEQUENCE [LARGE SCALE GENOMIC DNA]</scope>
    <source>
        <strain evidence="10">ATCC 29543 / DSM 1740 / CCUG 13145 / JCM 31913 / LMG 7466 / NCTC 11488 / FDC 602W</strain>
    </source>
</reference>
<dbReference type="KEGG" id="wsu:WS0403"/>
<evidence type="ECO:0000256" key="3">
    <source>
        <dbReference type="ARBA" id="ARBA00022475"/>
    </source>
</evidence>
<keyword evidence="3" id="KW-1003">Cell membrane</keyword>
<comment type="subcellular location">
    <subcellularLocation>
        <location evidence="1">Cell membrane</location>
        <topology evidence="1">Multi-pass membrane protein</topology>
    </subcellularLocation>
</comment>
<proteinExistence type="predicted"/>
<dbReference type="EMBL" id="BX571658">
    <property type="protein sequence ID" value="CAE09548.1"/>
    <property type="molecule type" value="Genomic_DNA"/>
</dbReference>
<accession>Q7MA90</accession>
<dbReference type="InterPro" id="IPR010290">
    <property type="entry name" value="TM_effector"/>
</dbReference>
<dbReference type="Pfam" id="PF05977">
    <property type="entry name" value="MFS_3"/>
    <property type="match status" value="1"/>
</dbReference>
<gene>
    <name evidence="9" type="ordered locus">WS0403</name>
</gene>
<keyword evidence="6 7" id="KW-0472">Membrane</keyword>
<evidence type="ECO:0000259" key="8">
    <source>
        <dbReference type="PROSITE" id="PS50850"/>
    </source>
</evidence>
<dbReference type="SUPFAM" id="SSF103473">
    <property type="entry name" value="MFS general substrate transporter"/>
    <property type="match status" value="1"/>
</dbReference>
<name>Q7MA90_WOLSU</name>
<feature type="transmembrane region" description="Helical" evidence="7">
    <location>
        <begin position="77"/>
        <end position="98"/>
    </location>
</feature>
<feature type="transmembrane region" description="Helical" evidence="7">
    <location>
        <begin position="285"/>
        <end position="307"/>
    </location>
</feature>
<dbReference type="STRING" id="273121.WS0403"/>
<keyword evidence="4 7" id="KW-0812">Transmembrane</keyword>
<feature type="transmembrane region" description="Helical" evidence="7">
    <location>
        <begin position="171"/>
        <end position="189"/>
    </location>
</feature>
<feature type="transmembrane region" description="Helical" evidence="7">
    <location>
        <begin position="45"/>
        <end position="65"/>
    </location>
</feature>
<organism evidence="10">
    <name type="scientific">Wolinella succinogenes (strain ATCC 29543 / DSM 1740 / CCUG 13145 / JCM 31913 / LMG 7466 / NCTC 11488 / FDC 602W)</name>
    <name type="common">Vibrio succinogenes</name>
    <dbReference type="NCBI Taxonomy" id="273121"/>
    <lineage>
        <taxon>Bacteria</taxon>
        <taxon>Pseudomonadati</taxon>
        <taxon>Campylobacterota</taxon>
        <taxon>Epsilonproteobacteria</taxon>
        <taxon>Campylobacterales</taxon>
        <taxon>Helicobacteraceae</taxon>
        <taxon>Wolinella</taxon>
    </lineage>
</organism>
<dbReference type="PROSITE" id="PS50850">
    <property type="entry name" value="MFS"/>
    <property type="match status" value="1"/>
</dbReference>